<dbReference type="SUPFAM" id="SSF46785">
    <property type="entry name" value="Winged helix' DNA-binding domain"/>
    <property type="match status" value="1"/>
</dbReference>
<dbReference type="PROSITE" id="PS50931">
    <property type="entry name" value="HTH_LYSR"/>
    <property type="match status" value="1"/>
</dbReference>
<keyword evidence="4" id="KW-0804">Transcription</keyword>
<dbReference type="InterPro" id="IPR000847">
    <property type="entry name" value="LysR_HTH_N"/>
</dbReference>
<reference evidence="7" key="1">
    <citation type="submission" date="2023-07" db="EMBL/GenBank/DDBJ databases">
        <title>Dyadobacter sp. nov 'subterranea' isolated from contaminted grondwater.</title>
        <authorList>
            <person name="Szabo I."/>
            <person name="Al-Omari J."/>
            <person name="Szerdahelyi S.G."/>
            <person name="Rado J."/>
        </authorList>
    </citation>
    <scope>NUCLEOTIDE SEQUENCE [LARGE SCALE GENOMIC DNA]</scope>
    <source>
        <strain evidence="7">UP-52</strain>
    </source>
</reference>
<evidence type="ECO:0000259" key="5">
    <source>
        <dbReference type="PROSITE" id="PS50931"/>
    </source>
</evidence>
<dbReference type="PANTHER" id="PTHR30419">
    <property type="entry name" value="HTH-TYPE TRANSCRIPTIONAL REGULATOR YBHD"/>
    <property type="match status" value="1"/>
</dbReference>
<dbReference type="EMBL" id="JACYGY010000001">
    <property type="protein sequence ID" value="MBE9463899.1"/>
    <property type="molecule type" value="Genomic_DNA"/>
</dbReference>
<gene>
    <name evidence="6" type="ORF">IEE83_18610</name>
</gene>
<protein>
    <submittedName>
        <fullName evidence="6">LysR family transcriptional regulator</fullName>
    </submittedName>
</protein>
<proteinExistence type="inferred from homology"/>
<dbReference type="Proteomes" id="UP000634134">
    <property type="component" value="Unassembled WGS sequence"/>
</dbReference>
<keyword evidence="7" id="KW-1185">Reference proteome</keyword>
<keyword evidence="2" id="KW-0805">Transcription regulation</keyword>
<evidence type="ECO:0000256" key="1">
    <source>
        <dbReference type="ARBA" id="ARBA00009437"/>
    </source>
</evidence>
<dbReference type="SUPFAM" id="SSF53850">
    <property type="entry name" value="Periplasmic binding protein-like II"/>
    <property type="match status" value="1"/>
</dbReference>
<keyword evidence="3" id="KW-0238">DNA-binding</keyword>
<dbReference type="InterPro" id="IPR036390">
    <property type="entry name" value="WH_DNA-bd_sf"/>
</dbReference>
<dbReference type="Pfam" id="PF00126">
    <property type="entry name" value="HTH_1"/>
    <property type="match status" value="1"/>
</dbReference>
<evidence type="ECO:0000313" key="6">
    <source>
        <dbReference type="EMBL" id="MBE9463899.1"/>
    </source>
</evidence>
<dbReference type="CDD" id="cd05466">
    <property type="entry name" value="PBP2_LTTR_substrate"/>
    <property type="match status" value="1"/>
</dbReference>
<dbReference type="Gene3D" id="3.40.190.290">
    <property type="match status" value="1"/>
</dbReference>
<dbReference type="InterPro" id="IPR036388">
    <property type="entry name" value="WH-like_DNA-bd_sf"/>
</dbReference>
<evidence type="ECO:0000256" key="4">
    <source>
        <dbReference type="ARBA" id="ARBA00023163"/>
    </source>
</evidence>
<sequence>MELRQLRYFIKAAERSNFTEAASILNISQSTLSQQIKQLEDELGVPLFDRIAKRVVLTEAGRLFLPHAIHTVRKSEDGREMIRDLGNIQAGSLTIGVTYGLSQLLTQALILFSEKYPGIGITIEFGTSDHLLGLIAASKLDFALSFVPAGKTQNYIAYPLFESVLSLIVHKDHLYASFENISTADLAGLPLVLPVKGYSIRSFLEKVLFEAGVVVQTAIEINDIDMLLKLVDTARWCTVLMKTSLFNYPSLRAVPISGKEMERQATIAWPIDVYKKKSAIVFAGFLGMADLPDQG</sequence>
<dbReference type="Gene3D" id="1.10.10.10">
    <property type="entry name" value="Winged helix-like DNA-binding domain superfamily/Winged helix DNA-binding domain"/>
    <property type="match status" value="1"/>
</dbReference>
<comment type="similarity">
    <text evidence="1">Belongs to the LysR transcriptional regulatory family.</text>
</comment>
<evidence type="ECO:0000256" key="3">
    <source>
        <dbReference type="ARBA" id="ARBA00023125"/>
    </source>
</evidence>
<dbReference type="Pfam" id="PF03466">
    <property type="entry name" value="LysR_substrate"/>
    <property type="match status" value="1"/>
</dbReference>
<evidence type="ECO:0000256" key="2">
    <source>
        <dbReference type="ARBA" id="ARBA00023015"/>
    </source>
</evidence>
<comment type="caution">
    <text evidence="6">The sequence shown here is derived from an EMBL/GenBank/DDBJ whole genome shotgun (WGS) entry which is preliminary data.</text>
</comment>
<organism evidence="6 7">
    <name type="scientific">Dyadobacter subterraneus</name>
    <dbReference type="NCBI Taxonomy" id="2773304"/>
    <lineage>
        <taxon>Bacteria</taxon>
        <taxon>Pseudomonadati</taxon>
        <taxon>Bacteroidota</taxon>
        <taxon>Cytophagia</taxon>
        <taxon>Cytophagales</taxon>
        <taxon>Spirosomataceae</taxon>
        <taxon>Dyadobacter</taxon>
    </lineage>
</organism>
<dbReference type="PANTHER" id="PTHR30419:SF8">
    <property type="entry name" value="NITROGEN ASSIMILATION TRANSCRIPTIONAL ACTIVATOR-RELATED"/>
    <property type="match status" value="1"/>
</dbReference>
<feature type="domain" description="HTH lysR-type" evidence="5">
    <location>
        <begin position="1"/>
        <end position="58"/>
    </location>
</feature>
<dbReference type="RefSeq" id="WP_194121996.1">
    <property type="nucleotide sequence ID" value="NZ_JACYGY010000001.1"/>
</dbReference>
<evidence type="ECO:0000313" key="7">
    <source>
        <dbReference type="Proteomes" id="UP000634134"/>
    </source>
</evidence>
<accession>A0ABR9WFI7</accession>
<dbReference type="InterPro" id="IPR005119">
    <property type="entry name" value="LysR_subst-bd"/>
</dbReference>
<dbReference type="InterPro" id="IPR050950">
    <property type="entry name" value="HTH-type_LysR_regulators"/>
</dbReference>
<dbReference type="PRINTS" id="PR00039">
    <property type="entry name" value="HTHLYSR"/>
</dbReference>
<name>A0ABR9WFI7_9BACT</name>